<reference evidence="2" key="1">
    <citation type="journal article" date="2014" name="Front. Microbiol.">
        <title>High frequency of phylogenetically diverse reductive dehalogenase-homologous genes in deep subseafloor sedimentary metagenomes.</title>
        <authorList>
            <person name="Kawai M."/>
            <person name="Futagami T."/>
            <person name="Toyoda A."/>
            <person name="Takaki Y."/>
            <person name="Nishi S."/>
            <person name="Hori S."/>
            <person name="Arai W."/>
            <person name="Tsubouchi T."/>
            <person name="Morono Y."/>
            <person name="Uchiyama I."/>
            <person name="Ito T."/>
            <person name="Fujiyama A."/>
            <person name="Inagaki F."/>
            <person name="Takami H."/>
        </authorList>
    </citation>
    <scope>NUCLEOTIDE SEQUENCE</scope>
    <source>
        <strain evidence="2">Expedition CK06-06</strain>
    </source>
</reference>
<dbReference type="InterPro" id="IPR024083">
    <property type="entry name" value="Fumarase/histidase_N"/>
</dbReference>
<dbReference type="PANTHER" id="PTHR43172:SF1">
    <property type="entry name" value="ADENYLOSUCCINATE LYASE"/>
    <property type="match status" value="1"/>
</dbReference>
<dbReference type="GO" id="GO:0005829">
    <property type="term" value="C:cytosol"/>
    <property type="evidence" value="ECO:0007669"/>
    <property type="project" value="TreeGrafter"/>
</dbReference>
<accession>X0VIB6</accession>
<keyword evidence="1" id="KW-0456">Lyase</keyword>
<evidence type="ECO:0000313" key="2">
    <source>
        <dbReference type="EMBL" id="GAG10942.1"/>
    </source>
</evidence>
<organism evidence="2">
    <name type="scientific">marine sediment metagenome</name>
    <dbReference type="NCBI Taxonomy" id="412755"/>
    <lineage>
        <taxon>unclassified sequences</taxon>
        <taxon>metagenomes</taxon>
        <taxon>ecological metagenomes</taxon>
    </lineage>
</organism>
<dbReference type="EMBL" id="BARS01028648">
    <property type="protein sequence ID" value="GAG10942.1"/>
    <property type="molecule type" value="Genomic_DNA"/>
</dbReference>
<dbReference type="GO" id="GO:0070626">
    <property type="term" value="F:(S)-2-(5-amino-1-(5-phospho-D-ribosyl)imidazole-4-carboxamido) succinate lyase (fumarate-forming) activity"/>
    <property type="evidence" value="ECO:0007669"/>
    <property type="project" value="TreeGrafter"/>
</dbReference>
<gene>
    <name evidence="2" type="ORF">S01H1_44881</name>
</gene>
<dbReference type="InterPro" id="IPR008948">
    <property type="entry name" value="L-Aspartase-like"/>
</dbReference>
<evidence type="ECO:0008006" key="3">
    <source>
        <dbReference type="Google" id="ProtNLM"/>
    </source>
</evidence>
<dbReference type="GO" id="GO:0044208">
    <property type="term" value="P:'de novo' AMP biosynthetic process"/>
    <property type="evidence" value="ECO:0007669"/>
    <property type="project" value="TreeGrafter"/>
</dbReference>
<feature type="non-terminal residue" evidence="2">
    <location>
        <position position="111"/>
    </location>
</feature>
<dbReference type="AlphaFoldDB" id="X0VIB6"/>
<dbReference type="GO" id="GO:0004018">
    <property type="term" value="F:N6-(1,2-dicarboxyethyl)AMP AMP-lyase (fumarate-forming) activity"/>
    <property type="evidence" value="ECO:0007669"/>
    <property type="project" value="TreeGrafter"/>
</dbReference>
<protein>
    <recommendedName>
        <fullName evidence="3">Fumarate lyase N-terminal domain-containing protein</fullName>
    </recommendedName>
</protein>
<name>X0VIB6_9ZZZZ</name>
<dbReference type="Gene3D" id="1.10.275.10">
    <property type="entry name" value="Fumarase/aspartase (N-terminal domain)"/>
    <property type="match status" value="1"/>
</dbReference>
<proteinExistence type="predicted"/>
<dbReference type="SUPFAM" id="SSF48557">
    <property type="entry name" value="L-aspartase-like"/>
    <property type="match status" value="1"/>
</dbReference>
<comment type="caution">
    <text evidence="2">The sequence shown here is derived from an EMBL/GenBank/DDBJ whole genome shotgun (WGS) entry which is preliminary data.</text>
</comment>
<sequence>MSEFELISPTDFRYSVGDLEKYLTEDAFTRYKLKVEVALVKTLAKYGLCTQKIASEIEKASSQVSTKEIYEEEGRIKHDIRALVNAIRDKVSDEAKPFVHATATSFDIVDT</sequence>
<evidence type="ECO:0000256" key="1">
    <source>
        <dbReference type="ARBA" id="ARBA00023239"/>
    </source>
</evidence>
<dbReference type="PANTHER" id="PTHR43172">
    <property type="entry name" value="ADENYLOSUCCINATE LYASE"/>
    <property type="match status" value="1"/>
</dbReference>